<gene>
    <name evidence="1" type="ORF">IW245_000175</name>
</gene>
<evidence type="ECO:0000313" key="2">
    <source>
        <dbReference type="Proteomes" id="UP000622552"/>
    </source>
</evidence>
<organism evidence="1 2">
    <name type="scientific">Longispora fulva</name>
    <dbReference type="NCBI Taxonomy" id="619741"/>
    <lineage>
        <taxon>Bacteria</taxon>
        <taxon>Bacillati</taxon>
        <taxon>Actinomycetota</taxon>
        <taxon>Actinomycetes</taxon>
        <taxon>Micromonosporales</taxon>
        <taxon>Micromonosporaceae</taxon>
        <taxon>Longispora</taxon>
    </lineage>
</organism>
<accession>A0A8J7GNR1</accession>
<sequence length="84" mass="9052">MTTAAHVDAVTDPLLAATASRLARSHRRHGDDLDRCMAGCGERWPCTRARTADRAAVAARGPWHKAWTIRHDLAAAGVPLGAVW</sequence>
<name>A0A8J7GNR1_9ACTN</name>
<dbReference type="EMBL" id="JADOUF010000001">
    <property type="protein sequence ID" value="MBG6133981.1"/>
    <property type="molecule type" value="Genomic_DNA"/>
</dbReference>
<protein>
    <submittedName>
        <fullName evidence="1">Uncharacterized protein</fullName>
    </submittedName>
</protein>
<comment type="caution">
    <text evidence="1">The sequence shown here is derived from an EMBL/GenBank/DDBJ whole genome shotgun (WGS) entry which is preliminary data.</text>
</comment>
<dbReference type="RefSeq" id="WP_197001273.1">
    <property type="nucleotide sequence ID" value="NZ_BONS01000045.1"/>
</dbReference>
<keyword evidence="2" id="KW-1185">Reference proteome</keyword>
<dbReference type="AlphaFoldDB" id="A0A8J7GNR1"/>
<reference evidence="1" key="1">
    <citation type="submission" date="2020-11" db="EMBL/GenBank/DDBJ databases">
        <title>Sequencing the genomes of 1000 actinobacteria strains.</title>
        <authorList>
            <person name="Klenk H.-P."/>
        </authorList>
    </citation>
    <scope>NUCLEOTIDE SEQUENCE</scope>
    <source>
        <strain evidence="1">DSM 45356</strain>
    </source>
</reference>
<evidence type="ECO:0000313" key="1">
    <source>
        <dbReference type="EMBL" id="MBG6133981.1"/>
    </source>
</evidence>
<dbReference type="Proteomes" id="UP000622552">
    <property type="component" value="Unassembled WGS sequence"/>
</dbReference>
<proteinExistence type="predicted"/>